<dbReference type="FunFam" id="3.40.50.1970:FF:000003">
    <property type="entry name" value="Alcohol dehydrogenase, iron-containing"/>
    <property type="match status" value="1"/>
</dbReference>
<dbReference type="Pfam" id="PF25137">
    <property type="entry name" value="ADH_Fe_C"/>
    <property type="match status" value="1"/>
</dbReference>
<dbReference type="SUPFAM" id="SSF56796">
    <property type="entry name" value="Dehydroquinate synthase-like"/>
    <property type="match status" value="1"/>
</dbReference>
<dbReference type="STRING" id="656914.SAMN00017405_1962"/>
<organism evidence="6 7">
    <name type="scientific">Desulfonispora thiosulfatigenes DSM 11270</name>
    <dbReference type="NCBI Taxonomy" id="656914"/>
    <lineage>
        <taxon>Bacteria</taxon>
        <taxon>Bacillati</taxon>
        <taxon>Bacillota</taxon>
        <taxon>Clostridia</taxon>
        <taxon>Eubacteriales</taxon>
        <taxon>Peptococcaceae</taxon>
        <taxon>Desulfonispora</taxon>
    </lineage>
</organism>
<evidence type="ECO:0000256" key="1">
    <source>
        <dbReference type="ARBA" id="ARBA00007358"/>
    </source>
</evidence>
<sequence length="389" mass="41713">MSTFCINKQVEFGAGALKRIGELIISYGGTKVLLIVDSFLAKEPLNTHKYIGGFIEESGLKYVTFSDYQGEPSTGHVKNALAVLKENNCDCIVAVGGGSGIDLAKAVAVFAKNESIAWEEIASRQCLERVPLIAISTTSGTGSEATKVMVITNSDTNIKMNPGHPNIIPDVAILDPELTVSLPPNFTAFTGMDALTHAMEAYVSTRASSFSDFYAYESMKIVSKALPLAFANGADIKAREQMAIASYYAGIAFSNASTNLAHAGGRPLGAHFHIPHGLGVALLLPFVIEFGLEVAEERYAKVAIALGADPNLSQQELAKEVVKIVDNYNEKFGIWEAGRKYIPDIKVLLEKTPLIVSDALSGNGILTNPKVPNEEDVTLVFKKLADKLS</sequence>
<reference evidence="6 7" key="1">
    <citation type="submission" date="2017-04" db="EMBL/GenBank/DDBJ databases">
        <authorList>
            <person name="Afonso C.L."/>
            <person name="Miller P.J."/>
            <person name="Scott M.A."/>
            <person name="Spackman E."/>
            <person name="Goraichik I."/>
            <person name="Dimitrov K.M."/>
            <person name="Suarez D.L."/>
            <person name="Swayne D.E."/>
        </authorList>
    </citation>
    <scope>NUCLEOTIDE SEQUENCE [LARGE SCALE GENOMIC DNA]</scope>
    <source>
        <strain evidence="6 7">DSM 11270</strain>
    </source>
</reference>
<evidence type="ECO:0000313" key="6">
    <source>
        <dbReference type="EMBL" id="SMB92454.1"/>
    </source>
</evidence>
<dbReference type="FunFam" id="1.20.1090.10:FF:000001">
    <property type="entry name" value="Aldehyde-alcohol dehydrogenase"/>
    <property type="match status" value="1"/>
</dbReference>
<dbReference type="EMBL" id="FWWT01000020">
    <property type="protein sequence ID" value="SMB92454.1"/>
    <property type="molecule type" value="Genomic_DNA"/>
</dbReference>
<dbReference type="Proteomes" id="UP000192731">
    <property type="component" value="Unassembled WGS sequence"/>
</dbReference>
<dbReference type="GO" id="GO:0046872">
    <property type="term" value="F:metal ion binding"/>
    <property type="evidence" value="ECO:0007669"/>
    <property type="project" value="InterPro"/>
</dbReference>
<gene>
    <name evidence="6" type="ORF">SAMN00017405_1962</name>
</gene>
<dbReference type="InterPro" id="IPR039697">
    <property type="entry name" value="Alcohol_dehydrogenase_Fe"/>
</dbReference>
<evidence type="ECO:0000256" key="2">
    <source>
        <dbReference type="ARBA" id="ARBA00023002"/>
    </source>
</evidence>
<dbReference type="CDD" id="cd08551">
    <property type="entry name" value="Fe-ADH"/>
    <property type="match status" value="1"/>
</dbReference>
<evidence type="ECO:0000259" key="4">
    <source>
        <dbReference type="Pfam" id="PF00465"/>
    </source>
</evidence>
<keyword evidence="7" id="KW-1185">Reference proteome</keyword>
<dbReference type="InterPro" id="IPR001670">
    <property type="entry name" value="ADH_Fe/GldA"/>
</dbReference>
<feature type="domain" description="Alcohol dehydrogenase iron-type/glycerol dehydrogenase GldA" evidence="4">
    <location>
        <begin position="8"/>
        <end position="176"/>
    </location>
</feature>
<dbReference type="PANTHER" id="PTHR11496">
    <property type="entry name" value="ALCOHOL DEHYDROGENASE"/>
    <property type="match status" value="1"/>
</dbReference>
<evidence type="ECO:0000259" key="5">
    <source>
        <dbReference type="Pfam" id="PF25137"/>
    </source>
</evidence>
<keyword evidence="2" id="KW-0560">Oxidoreductase</keyword>
<dbReference type="RefSeq" id="WP_084053621.1">
    <property type="nucleotide sequence ID" value="NZ_FWWT01000020.1"/>
</dbReference>
<dbReference type="Pfam" id="PF00465">
    <property type="entry name" value="Fe-ADH"/>
    <property type="match status" value="1"/>
</dbReference>
<accession>A0A1W1VHL8</accession>
<evidence type="ECO:0000256" key="3">
    <source>
        <dbReference type="ARBA" id="ARBA00023027"/>
    </source>
</evidence>
<dbReference type="InterPro" id="IPR056798">
    <property type="entry name" value="ADH_Fe_C"/>
</dbReference>
<dbReference type="Gene3D" id="1.20.1090.10">
    <property type="entry name" value="Dehydroquinate synthase-like - alpha domain"/>
    <property type="match status" value="1"/>
</dbReference>
<dbReference type="Gene3D" id="3.40.50.1970">
    <property type="match status" value="1"/>
</dbReference>
<evidence type="ECO:0000313" key="7">
    <source>
        <dbReference type="Proteomes" id="UP000192731"/>
    </source>
</evidence>
<proteinExistence type="inferred from homology"/>
<dbReference type="PROSITE" id="PS00913">
    <property type="entry name" value="ADH_IRON_1"/>
    <property type="match status" value="1"/>
</dbReference>
<dbReference type="GO" id="GO:0004022">
    <property type="term" value="F:alcohol dehydrogenase (NAD+) activity"/>
    <property type="evidence" value="ECO:0007669"/>
    <property type="project" value="UniProtKB-ARBA"/>
</dbReference>
<dbReference type="OrthoDB" id="5445534at2"/>
<name>A0A1W1VHL8_DESTI</name>
<feature type="domain" description="Fe-containing alcohol dehydrogenase-like C-terminal" evidence="5">
    <location>
        <begin position="187"/>
        <end position="383"/>
    </location>
</feature>
<keyword evidence="3" id="KW-0520">NAD</keyword>
<dbReference type="InterPro" id="IPR018211">
    <property type="entry name" value="ADH_Fe_CS"/>
</dbReference>
<dbReference type="PANTHER" id="PTHR11496:SF102">
    <property type="entry name" value="ALCOHOL DEHYDROGENASE 4"/>
    <property type="match status" value="1"/>
</dbReference>
<dbReference type="AlphaFoldDB" id="A0A1W1VHL8"/>
<protein>
    <submittedName>
        <fullName evidence="6">1,3-propanediol dehydrogenase</fullName>
    </submittedName>
</protein>
<comment type="similarity">
    <text evidence="1">Belongs to the iron-containing alcohol dehydrogenase family.</text>
</comment>